<dbReference type="PANTHER" id="PTHR12631:SF10">
    <property type="entry name" value="BETA-XYLOSIDASE-LIKE PROTEIN-RELATED"/>
    <property type="match status" value="1"/>
</dbReference>
<feature type="chain" id="PRO_5037324750" description="Carbohydrate-binding domain-containing protein" evidence="1">
    <location>
        <begin position="24"/>
        <end position="1119"/>
    </location>
</feature>
<dbReference type="SUPFAM" id="SSF49344">
    <property type="entry name" value="CBD9-like"/>
    <property type="match status" value="1"/>
</dbReference>
<dbReference type="Proteomes" id="UP000647416">
    <property type="component" value="Unassembled WGS sequence"/>
</dbReference>
<dbReference type="GO" id="GO:0004553">
    <property type="term" value="F:hydrolase activity, hydrolyzing O-glycosyl compounds"/>
    <property type="evidence" value="ECO:0007669"/>
    <property type="project" value="InterPro"/>
</dbReference>
<dbReference type="CDD" id="cd09621">
    <property type="entry name" value="CBM9_like_5"/>
    <property type="match status" value="1"/>
</dbReference>
<dbReference type="EMBL" id="JACRTE010000004">
    <property type="protein sequence ID" value="MBC8596141.1"/>
    <property type="molecule type" value="Genomic_DNA"/>
</dbReference>
<evidence type="ECO:0000259" key="2">
    <source>
        <dbReference type="Pfam" id="PF06452"/>
    </source>
</evidence>
<gene>
    <name evidence="3" type="ORF">H8706_04565</name>
</gene>
<evidence type="ECO:0000256" key="1">
    <source>
        <dbReference type="SAM" id="SignalP"/>
    </source>
</evidence>
<comment type="caution">
    <text evidence="3">The sequence shown here is derived from an EMBL/GenBank/DDBJ whole genome shotgun (WGS) entry which is preliminary data.</text>
</comment>
<evidence type="ECO:0000313" key="3">
    <source>
        <dbReference type="EMBL" id="MBC8596141.1"/>
    </source>
</evidence>
<dbReference type="Gene3D" id="2.60.40.1190">
    <property type="match status" value="1"/>
</dbReference>
<organism evidence="3 4">
    <name type="scientific">Qingrenia yutianensis</name>
    <dbReference type="NCBI Taxonomy" id="2763676"/>
    <lineage>
        <taxon>Bacteria</taxon>
        <taxon>Bacillati</taxon>
        <taxon>Bacillota</taxon>
        <taxon>Clostridia</taxon>
        <taxon>Eubacteriales</taxon>
        <taxon>Oscillospiraceae</taxon>
        <taxon>Qingrenia</taxon>
    </lineage>
</organism>
<feature type="signal peptide" evidence="1">
    <location>
        <begin position="1"/>
        <end position="23"/>
    </location>
</feature>
<feature type="domain" description="Carbohydrate-binding" evidence="2">
    <location>
        <begin position="917"/>
        <end position="1112"/>
    </location>
</feature>
<proteinExistence type="predicted"/>
<dbReference type="GO" id="GO:0016052">
    <property type="term" value="P:carbohydrate catabolic process"/>
    <property type="evidence" value="ECO:0007669"/>
    <property type="project" value="InterPro"/>
</dbReference>
<name>A0A926F7H5_9FIRM</name>
<keyword evidence="4" id="KW-1185">Reference proteome</keyword>
<dbReference type="PROSITE" id="PS51257">
    <property type="entry name" value="PROKAR_LIPOPROTEIN"/>
    <property type="match status" value="1"/>
</dbReference>
<dbReference type="Gene3D" id="3.20.20.80">
    <property type="entry name" value="Glycosidases"/>
    <property type="match status" value="1"/>
</dbReference>
<dbReference type="InterPro" id="IPR017853">
    <property type="entry name" value="GH"/>
</dbReference>
<dbReference type="PANTHER" id="PTHR12631">
    <property type="entry name" value="ALPHA-L-IDURONIDASE"/>
    <property type="match status" value="1"/>
</dbReference>
<dbReference type="RefSeq" id="WP_262431687.1">
    <property type="nucleotide sequence ID" value="NZ_JACRTE010000004.1"/>
</dbReference>
<dbReference type="Pfam" id="PF06452">
    <property type="entry name" value="CBM9_1"/>
    <property type="match status" value="1"/>
</dbReference>
<dbReference type="AlphaFoldDB" id="A0A926F7H5"/>
<accession>A0A926F7H5</accession>
<keyword evidence="1" id="KW-0732">Signal</keyword>
<reference evidence="3" key="1">
    <citation type="submission" date="2020-08" db="EMBL/GenBank/DDBJ databases">
        <title>Genome public.</title>
        <authorList>
            <person name="Liu C."/>
            <person name="Sun Q."/>
        </authorList>
    </citation>
    <scope>NUCLEOTIDE SEQUENCE</scope>
    <source>
        <strain evidence="3">NSJ-50</strain>
    </source>
</reference>
<sequence length="1119" mass="123920">MLIKRIISITSALCLLLSCPVFAENKIVSDVAEATFTDGLAKSGGIAEAVMGSSANITVNDRGGRKGWLLQSASTTGSDININLSDSFAYGNTDGTSYTIEVDYLDADKSVFNIIYDSLESAAKETKCVYLSTSQKWTTATFVIDDAAFINRIKGGYDFTVSVRSKSIRFSSGNVIIGGVRVYKHKAKNPVRVTKVKTSELGNIFGNGQEKKFDVTFENYSEVQKDFDVTYRAYDASRAVIWQSEDKVSLGAKEQKTLSVTAEAEKYGVYDFDVSLSGDGFSYSDSYPFSYINNTLDGSKNDLFGYNVHFTWDGYDAREGIDVIQKSNAGFVRNSLQWHEIDVASAPKFTYVFPKKYQNIIDVLNGSGIGLELLLTYGNTKYEGTHTQTIPTKDEAIKGFAGYTEFLIQELLKQNVYIHSYEIWNEPNIPSFNKANATAEQYGKFALEVAKAIRKYDQKGSVGIMSITNMKASTTFDYFETVMKTPGIADYADAITVHPYSHEALPEVSRLEETQKYKDIYTKYADGREPTVNYSELGYYSFSSKAPTTLRQATVNVREYIAYNAKGLTGAFAFYDFARDGSNDAHAESNFGHVETSIPDAAKVNYAARENFIVDANMNKVLMNAKIHKIISEDNGTFAYIFKRPADNGLAMPVWTNNGETKVFSFKSSAPSLKLIDIFGNEETIYGKDGVYSLMINDLVQYIEGDIADVEICENPVGFAENSFSVSEGSLLSVVPKNVKISGLTCEIETPKNFEVINKTGALDENAKFKFRLPSENGIVTSAKLHVYDGEKQAFVYEFPIETKEAIEASVTASPSAGSVTRWDLSINIKNNSIGSPISGKIKITEPKEIAGSVGEVKFDTIPENSLGSVRFTTGRIPQLAVYPIKYTVYLDSGARYDFSQKVDFTVARYTKTKPKIDAVLENGEWDTATYLYSDSLEQVYLSAGYVWNGVNDLSAKTIISYDEDNLYLYLDVTDDIHSASDKDSTIWKNDSVQFGITFAQREHDVFVGGTFTEISFSDTPDGAIVWRHASEGNAFPTGKVESAEVAFRREGTHSYYEVSVPWKEITANSIDFDTLSKIGFSMLVNDNDGQGRKGWIEYGSGIGKSKDTSLFTFLNVLK</sequence>
<dbReference type="InterPro" id="IPR051923">
    <property type="entry name" value="Glycosyl_Hydrolase_39"/>
</dbReference>
<dbReference type="GO" id="GO:0030246">
    <property type="term" value="F:carbohydrate binding"/>
    <property type="evidence" value="ECO:0007669"/>
    <property type="project" value="InterPro"/>
</dbReference>
<dbReference type="SUPFAM" id="SSF51445">
    <property type="entry name" value="(Trans)glycosidases"/>
    <property type="match status" value="1"/>
</dbReference>
<protein>
    <recommendedName>
        <fullName evidence="2">Carbohydrate-binding domain-containing protein</fullName>
    </recommendedName>
</protein>
<dbReference type="InterPro" id="IPR010502">
    <property type="entry name" value="Carb-bd_dom_fam9"/>
</dbReference>
<evidence type="ECO:0000313" key="4">
    <source>
        <dbReference type="Proteomes" id="UP000647416"/>
    </source>
</evidence>